<gene>
    <name evidence="2" type="ORF">MILUP08_42253</name>
</gene>
<evidence type="ECO:0000256" key="1">
    <source>
        <dbReference type="SAM" id="MobiDB-lite"/>
    </source>
</evidence>
<sequence>MARRSSAAPRLGFRDRAGQVTARHGAPSEDVPDAAPRGGGPGNGVLPPVTPRAARIRLYQVTGREEAHSSHKRTVFMALVGNCTPLPPNTYLLLRAFVDPGAVSGAQSNLTAGGRCPGTWRVVLRPGMAGGSRPSDDERENQ</sequence>
<dbReference type="AlphaFoldDB" id="I0L0I5"/>
<reference evidence="3" key="1">
    <citation type="journal article" date="2012" name="J. Bacteriol.">
        <title>Genome Sequence of Micromonospora lupini Lupac 08, Isolated from Root Nodules of Lupinus angustifolius.</title>
        <authorList>
            <person name="Alonso-Vega P."/>
            <person name="Normand P."/>
            <person name="Bacigalupe R."/>
            <person name="Pujic P."/>
            <person name="Lajus A."/>
            <person name="Vallenet D."/>
            <person name="Carro L."/>
            <person name="Coll P."/>
            <person name="Trujillo M.E."/>
        </authorList>
    </citation>
    <scope>NUCLEOTIDE SEQUENCE [LARGE SCALE GENOMIC DNA]</scope>
    <source>
        <strain evidence="3">Lupac 08</strain>
    </source>
</reference>
<comment type="caution">
    <text evidence="2">The sequence shown here is derived from an EMBL/GenBank/DDBJ whole genome shotgun (WGS) entry which is preliminary data.</text>
</comment>
<evidence type="ECO:0000313" key="3">
    <source>
        <dbReference type="Proteomes" id="UP000003448"/>
    </source>
</evidence>
<evidence type="ECO:0000313" key="2">
    <source>
        <dbReference type="EMBL" id="CCH17332.1"/>
    </source>
</evidence>
<protein>
    <submittedName>
        <fullName evidence="2">Uncharacterized protein</fullName>
    </submittedName>
</protein>
<dbReference type="Proteomes" id="UP000003448">
    <property type="component" value="Unassembled WGS sequence"/>
</dbReference>
<accession>I0L0I5</accession>
<dbReference type="EMBL" id="CAIE01000017">
    <property type="protein sequence ID" value="CCH17332.1"/>
    <property type="molecule type" value="Genomic_DNA"/>
</dbReference>
<name>I0L0I5_9ACTN</name>
<dbReference type="STRING" id="1150864.MILUP08_42253"/>
<feature type="region of interest" description="Disordered" evidence="1">
    <location>
        <begin position="1"/>
        <end position="51"/>
    </location>
</feature>
<keyword evidence="3" id="KW-1185">Reference proteome</keyword>
<organism evidence="2 3">
    <name type="scientific">Micromonospora lupini str. Lupac 08</name>
    <dbReference type="NCBI Taxonomy" id="1150864"/>
    <lineage>
        <taxon>Bacteria</taxon>
        <taxon>Bacillati</taxon>
        <taxon>Actinomycetota</taxon>
        <taxon>Actinomycetes</taxon>
        <taxon>Micromonosporales</taxon>
        <taxon>Micromonosporaceae</taxon>
        <taxon>Micromonospora</taxon>
    </lineage>
</organism>
<proteinExistence type="predicted"/>